<feature type="region of interest" description="Disordered" evidence="4">
    <location>
        <begin position="1"/>
        <end position="26"/>
    </location>
</feature>
<dbReference type="GO" id="GO:0003735">
    <property type="term" value="F:structural constituent of ribosome"/>
    <property type="evidence" value="ECO:0007669"/>
    <property type="project" value="InterPro"/>
</dbReference>
<dbReference type="GO" id="GO:0002181">
    <property type="term" value="P:cytoplasmic translation"/>
    <property type="evidence" value="ECO:0007669"/>
    <property type="project" value="TreeGrafter"/>
</dbReference>
<evidence type="ECO:0000256" key="3">
    <source>
        <dbReference type="ARBA" id="ARBA00023274"/>
    </source>
</evidence>
<organism evidence="6 7">
    <name type="scientific">Artemisia annua</name>
    <name type="common">Sweet wormwood</name>
    <dbReference type="NCBI Taxonomy" id="35608"/>
    <lineage>
        <taxon>Eukaryota</taxon>
        <taxon>Viridiplantae</taxon>
        <taxon>Streptophyta</taxon>
        <taxon>Embryophyta</taxon>
        <taxon>Tracheophyta</taxon>
        <taxon>Spermatophyta</taxon>
        <taxon>Magnoliopsida</taxon>
        <taxon>eudicotyledons</taxon>
        <taxon>Gunneridae</taxon>
        <taxon>Pentapetalae</taxon>
        <taxon>asterids</taxon>
        <taxon>campanulids</taxon>
        <taxon>Asterales</taxon>
        <taxon>Asteraceae</taxon>
        <taxon>Asteroideae</taxon>
        <taxon>Anthemideae</taxon>
        <taxon>Artemisiinae</taxon>
        <taxon>Artemisia</taxon>
    </lineage>
</organism>
<dbReference type="PROSITE" id="PS01073">
    <property type="entry name" value="RIBOSOMAL_L24E"/>
    <property type="match status" value="1"/>
</dbReference>
<evidence type="ECO:0000256" key="1">
    <source>
        <dbReference type="ARBA" id="ARBA00005647"/>
    </source>
</evidence>
<comment type="caution">
    <text evidence="6">The sequence shown here is derived from an EMBL/GenBank/DDBJ whole genome shotgun (WGS) entry which is preliminary data.</text>
</comment>
<dbReference type="CDD" id="cd00472">
    <property type="entry name" value="Ribosomal_L24e_L24"/>
    <property type="match status" value="1"/>
</dbReference>
<reference evidence="6 7" key="1">
    <citation type="journal article" date="2018" name="Mol. Plant">
        <title>The genome of Artemisia annua provides insight into the evolution of Asteraceae family and artemisinin biosynthesis.</title>
        <authorList>
            <person name="Shen Q."/>
            <person name="Zhang L."/>
            <person name="Liao Z."/>
            <person name="Wang S."/>
            <person name="Yan T."/>
            <person name="Shi P."/>
            <person name="Liu M."/>
            <person name="Fu X."/>
            <person name="Pan Q."/>
            <person name="Wang Y."/>
            <person name="Lv Z."/>
            <person name="Lu X."/>
            <person name="Zhang F."/>
            <person name="Jiang W."/>
            <person name="Ma Y."/>
            <person name="Chen M."/>
            <person name="Hao X."/>
            <person name="Li L."/>
            <person name="Tang Y."/>
            <person name="Lv G."/>
            <person name="Zhou Y."/>
            <person name="Sun X."/>
            <person name="Brodelius P.E."/>
            <person name="Rose J.K.C."/>
            <person name="Tang K."/>
        </authorList>
    </citation>
    <scope>NUCLEOTIDE SEQUENCE [LARGE SCALE GENOMIC DNA]</scope>
    <source>
        <strain evidence="7">cv. Huhao1</strain>
        <tissue evidence="6">Leaf</tissue>
    </source>
</reference>
<dbReference type="InterPro" id="IPR011017">
    <property type="entry name" value="TRASH_dom"/>
</dbReference>
<keyword evidence="3" id="KW-0687">Ribonucleoprotein</keyword>
<dbReference type="Proteomes" id="UP000245207">
    <property type="component" value="Unassembled WGS sequence"/>
</dbReference>
<sequence length="355" mass="38887">MRSGFLDSGGGGEKKKKKKDDGRTGTINVETVSSSMEGNNEMLGGFISETNVTDASTVTKALRVVTPQSTSELNVTEATTGSREGYGDSLQVPSSSIGGTNVMEEFWSISDMNVLNTNVVTSVVGESRAATDDYPKPFEFPALNETNVAGNKDATATISFGELRSASTMNLNSVNFNVDVATGSSKDVPKQVEPVSLASPSMVNDGDDCNLSEGFCSPSFVAAAAVITMVLKTELCRFSGQKIYPGRGIRFIRSDSQVFLFLNSKCKRYFHNKLKPSKLTWTAMYRKQHKKDIAQEAVKKRRRATKKPYSRAIVGATLEVIQKKRSEKPEVRDAAREAALRFYRLKKMQILGYFI</sequence>
<gene>
    <name evidence="6" type="ORF">CTI12_AA581590</name>
</gene>
<comment type="similarity">
    <text evidence="1">Belongs to the eukaryotic ribosomal protein eL24 family.</text>
</comment>
<evidence type="ECO:0000256" key="4">
    <source>
        <dbReference type="SAM" id="MobiDB-lite"/>
    </source>
</evidence>
<evidence type="ECO:0000259" key="5">
    <source>
        <dbReference type="SMART" id="SM00746"/>
    </source>
</evidence>
<dbReference type="Pfam" id="PF01246">
    <property type="entry name" value="Ribosomal_L24e"/>
    <property type="match status" value="1"/>
</dbReference>
<dbReference type="Gene3D" id="2.30.170.20">
    <property type="entry name" value="Ribosomal protein L24e"/>
    <property type="match status" value="1"/>
</dbReference>
<evidence type="ECO:0000313" key="6">
    <source>
        <dbReference type="EMBL" id="PWA38408.1"/>
    </source>
</evidence>
<name>A0A2U1KNW5_ARTAN</name>
<evidence type="ECO:0000313" key="7">
    <source>
        <dbReference type="Proteomes" id="UP000245207"/>
    </source>
</evidence>
<protein>
    <submittedName>
        <fullName evidence="6">60S ribosomal protein L24</fullName>
    </submittedName>
</protein>
<dbReference type="InterPro" id="IPR000988">
    <property type="entry name" value="Ribosomal_eL24-rel_N"/>
</dbReference>
<dbReference type="SMART" id="SM00746">
    <property type="entry name" value="TRASH"/>
    <property type="match status" value="1"/>
</dbReference>
<keyword evidence="2 6" id="KW-0689">Ribosomal protein</keyword>
<dbReference type="InterPro" id="IPR056366">
    <property type="entry name" value="Ribosomal_eL24"/>
</dbReference>
<dbReference type="GO" id="GO:0022625">
    <property type="term" value="C:cytosolic large ribosomal subunit"/>
    <property type="evidence" value="ECO:0007669"/>
    <property type="project" value="TreeGrafter"/>
</dbReference>
<dbReference type="InterPro" id="IPR023442">
    <property type="entry name" value="Ribosomal_eL24_CS"/>
</dbReference>
<dbReference type="FunFam" id="2.30.170.20:FF:000003">
    <property type="entry name" value="60S ribosomal protein L24"/>
    <property type="match status" value="1"/>
</dbReference>
<keyword evidence="7" id="KW-1185">Reference proteome</keyword>
<evidence type="ECO:0000256" key="2">
    <source>
        <dbReference type="ARBA" id="ARBA00022980"/>
    </source>
</evidence>
<dbReference type="EMBL" id="PKPP01015663">
    <property type="protein sequence ID" value="PWA38408.1"/>
    <property type="molecule type" value="Genomic_DNA"/>
</dbReference>
<dbReference type="PANTHER" id="PTHR10792:SF51">
    <property type="entry name" value="LARGE RIBOSOMAL SUBUNIT PROTEIN EL24Y-RELATED"/>
    <property type="match status" value="1"/>
</dbReference>
<dbReference type="PANTHER" id="PTHR10792">
    <property type="entry name" value="60S RIBOSOMAL PROTEIN L24"/>
    <property type="match status" value="1"/>
</dbReference>
<dbReference type="OrthoDB" id="1727108at2759"/>
<dbReference type="Gene3D" id="6.10.250.1270">
    <property type="match status" value="1"/>
</dbReference>
<proteinExistence type="inferred from homology"/>
<dbReference type="InterPro" id="IPR038630">
    <property type="entry name" value="L24e/L24_sf"/>
</dbReference>
<dbReference type="AlphaFoldDB" id="A0A2U1KNW5"/>
<dbReference type="GO" id="GO:0003729">
    <property type="term" value="F:mRNA binding"/>
    <property type="evidence" value="ECO:0007669"/>
    <property type="project" value="TreeGrafter"/>
</dbReference>
<dbReference type="STRING" id="35608.A0A2U1KNW5"/>
<feature type="domain" description="TRASH" evidence="5">
    <location>
        <begin position="236"/>
        <end position="274"/>
    </location>
</feature>
<accession>A0A2U1KNW5</accession>
<dbReference type="SUPFAM" id="SSF57716">
    <property type="entry name" value="Glucocorticoid receptor-like (DNA-binding domain)"/>
    <property type="match status" value="1"/>
</dbReference>